<protein>
    <submittedName>
        <fullName evidence="2">Uncharacterized protein</fullName>
    </submittedName>
</protein>
<organism evidence="2 3">
    <name type="scientific">Candidatus Kerfeldbacteria bacterium RIFCSPHIGHO2_12_FULL_48_17</name>
    <dbReference type="NCBI Taxonomy" id="1798542"/>
    <lineage>
        <taxon>Bacteria</taxon>
        <taxon>Candidatus Kerfeldiibacteriota</taxon>
    </lineage>
</organism>
<sequence length="577" mass="65610">MDKNLLEKFHQLPSRLKNLVFSPEAVVVIEELEDEYDIELGEFIMKLIVKEIPIETIGSHIMADFGKPPHEAAQLAKGLIEKIFKPELNYLMQRAKKAQAIVRRPQPVQKAQFTTRRGKFPSPFSPNQNDVERLRQRSETALSWKRPAITPPSRAVNQPARPYAQPPAQPRVPQQQPSLHARIFQNDDEFIRNLIKQFYIPIENEDQLRRFSTVVQSRLKGIRDDEELLEKLETPWRIGGMDLSSQLARDIMEAIQTKVAQDKKNEFREIDMPQVTVNDLEIFAPQPKESLRPIQLWPHAPSPKPKNAIEYKAAPPEMAAYPPSAKTSMPGTAPTPQPTPTNELEDIANLREAPQPQPGAQTQPQQPAAAKNPVQFGWSPRQTRIKPWTPPPPQPISHPPAALPIEPTPTAHIQQPTERPQIVGAPAAPAPVKMPLKRPVIEPPLQTPTRLRVEMNRNRPQITDIKTPSRPTGPIEELQNFTAKDMRQLSPEPTQVMEILRSKLDLLEEESLEKKAAGIQSWKNSPLNQIYLSLGHESLEQGKPVELVMQERQQNQQPYLTPKEFYAIADFNRSLRF</sequence>
<dbReference type="PANTHER" id="PTHR48125">
    <property type="entry name" value="LP07818P1"/>
    <property type="match status" value="1"/>
</dbReference>
<reference evidence="2 3" key="1">
    <citation type="journal article" date="2016" name="Nat. Commun.">
        <title>Thousands of microbial genomes shed light on interconnected biogeochemical processes in an aquifer system.</title>
        <authorList>
            <person name="Anantharaman K."/>
            <person name="Brown C.T."/>
            <person name="Hug L.A."/>
            <person name="Sharon I."/>
            <person name="Castelle C.J."/>
            <person name="Probst A.J."/>
            <person name="Thomas B.C."/>
            <person name="Singh A."/>
            <person name="Wilkins M.J."/>
            <person name="Karaoz U."/>
            <person name="Brodie E.L."/>
            <person name="Williams K.H."/>
            <person name="Hubbard S.S."/>
            <person name="Banfield J.F."/>
        </authorList>
    </citation>
    <scope>NUCLEOTIDE SEQUENCE [LARGE SCALE GENOMIC DNA]</scope>
</reference>
<feature type="region of interest" description="Disordered" evidence="1">
    <location>
        <begin position="318"/>
        <end position="374"/>
    </location>
</feature>
<name>A0A1G2AWR1_9BACT</name>
<dbReference type="EMBL" id="MHKD01000045">
    <property type="protein sequence ID" value="OGY81354.1"/>
    <property type="molecule type" value="Genomic_DNA"/>
</dbReference>
<feature type="compositionally biased region" description="Low complexity" evidence="1">
    <location>
        <begin position="358"/>
        <end position="370"/>
    </location>
</feature>
<gene>
    <name evidence="2" type="ORF">A3F54_00995</name>
</gene>
<accession>A0A1G2AWR1</accession>
<dbReference type="AlphaFoldDB" id="A0A1G2AWR1"/>
<feature type="region of interest" description="Disordered" evidence="1">
    <location>
        <begin position="103"/>
        <end position="177"/>
    </location>
</feature>
<evidence type="ECO:0000256" key="1">
    <source>
        <dbReference type="SAM" id="MobiDB-lite"/>
    </source>
</evidence>
<dbReference type="PANTHER" id="PTHR48125:SF12">
    <property type="entry name" value="AT HOOK TRANSCRIPTION FACTOR FAMILY-RELATED"/>
    <property type="match status" value="1"/>
</dbReference>
<dbReference type="Proteomes" id="UP000176952">
    <property type="component" value="Unassembled WGS sequence"/>
</dbReference>
<evidence type="ECO:0000313" key="3">
    <source>
        <dbReference type="Proteomes" id="UP000176952"/>
    </source>
</evidence>
<evidence type="ECO:0000313" key="2">
    <source>
        <dbReference type="EMBL" id="OGY81354.1"/>
    </source>
</evidence>
<proteinExistence type="predicted"/>
<dbReference type="STRING" id="1798542.A3F54_00995"/>
<comment type="caution">
    <text evidence="2">The sequence shown here is derived from an EMBL/GenBank/DDBJ whole genome shotgun (WGS) entry which is preliminary data.</text>
</comment>